<sequence length="292" mass="34270">MATLSSRKSRVVIREVWEHNLDSEFLIIRNMIKNYSYIAIDTEYPGVIYHPVVNTKFCVTPISVSHSYSLMKANVDTLKIIQLDSCYVWQFNCKEFDIEKDLSNFTSIKLLKQQGIDFVKNKQQGISAVRFSKWFFQCFGPGRRFYNPTENLNITWISFHGTYDFAYLLSVITLDKLPNDLNTFARLLRYYFGDSVYDLKVILKFQGLHGGLKRMAEIVGVDRVAGNHHQAGSDSLLTMQMFMEMKKNYFCGKNFGRLSWFRYMLFGLNFQILREIYVPCRARIAACYQRFY</sequence>
<evidence type="ECO:0000313" key="18">
    <source>
        <dbReference type="EMBL" id="WOH10231.1"/>
    </source>
</evidence>
<evidence type="ECO:0000256" key="6">
    <source>
        <dbReference type="ARBA" id="ARBA00011757"/>
    </source>
</evidence>
<dbReference type="EC" id="3.1.13.4" evidence="7"/>
<keyword evidence="9" id="KW-0540">Nuclease</keyword>
<dbReference type="GO" id="GO:0004535">
    <property type="term" value="F:poly(A)-specific ribonuclease activity"/>
    <property type="evidence" value="ECO:0007669"/>
    <property type="project" value="UniProtKB-EC"/>
</dbReference>
<keyword evidence="8" id="KW-0963">Cytoplasm</keyword>
<comment type="subcellular location">
    <subcellularLocation>
        <location evidence="4">Cytoplasm</location>
    </subcellularLocation>
    <subcellularLocation>
        <location evidence="3">Nucleus</location>
    </subcellularLocation>
</comment>
<evidence type="ECO:0000256" key="5">
    <source>
        <dbReference type="ARBA" id="ARBA00008372"/>
    </source>
</evidence>
<comment type="similarity">
    <text evidence="5">Belongs to the CAF1 family.</text>
</comment>
<evidence type="ECO:0000313" key="19">
    <source>
        <dbReference type="Proteomes" id="UP000077755"/>
    </source>
</evidence>
<evidence type="ECO:0000256" key="10">
    <source>
        <dbReference type="ARBA" id="ARBA00022723"/>
    </source>
</evidence>
<evidence type="ECO:0000256" key="4">
    <source>
        <dbReference type="ARBA" id="ARBA00004496"/>
    </source>
</evidence>
<dbReference type="GO" id="GO:0005634">
    <property type="term" value="C:nucleus"/>
    <property type="evidence" value="ECO:0007669"/>
    <property type="project" value="UniProtKB-SubCell"/>
</dbReference>
<keyword evidence="11" id="KW-0378">Hydrolase</keyword>
<gene>
    <name evidence="18" type="ORF">DCAR_0729697</name>
</gene>
<comment type="function">
    <text evidence="17">Ubiquitous transcription factor required for a diverse set of processes. It is a component of the CCR4 complex involved in the control of gene expression.</text>
</comment>
<evidence type="ECO:0000256" key="3">
    <source>
        <dbReference type="ARBA" id="ARBA00004123"/>
    </source>
</evidence>
<evidence type="ECO:0000256" key="1">
    <source>
        <dbReference type="ARBA" id="ARBA00001663"/>
    </source>
</evidence>
<dbReference type="GO" id="GO:0005737">
    <property type="term" value="C:cytoplasm"/>
    <property type="evidence" value="ECO:0007669"/>
    <property type="project" value="UniProtKB-SubCell"/>
</dbReference>
<dbReference type="GO" id="GO:0003723">
    <property type="term" value="F:RNA binding"/>
    <property type="evidence" value="ECO:0007669"/>
    <property type="project" value="UniProtKB-KW"/>
</dbReference>
<keyword evidence="13" id="KW-0694">RNA-binding</keyword>
<reference evidence="18" key="2">
    <citation type="submission" date="2022-03" db="EMBL/GenBank/DDBJ databases">
        <title>Draft title - Genomic analysis of global carrot germplasm unveils the trajectory of domestication and the origin of high carotenoid orange carrot.</title>
        <authorList>
            <person name="Iorizzo M."/>
            <person name="Ellison S."/>
            <person name="Senalik D."/>
            <person name="Macko-Podgorni A."/>
            <person name="Grzebelus D."/>
            <person name="Bostan H."/>
            <person name="Rolling W."/>
            <person name="Curaba J."/>
            <person name="Simon P."/>
        </authorList>
    </citation>
    <scope>NUCLEOTIDE SEQUENCE</scope>
    <source>
        <tissue evidence="18">Leaf</tissue>
    </source>
</reference>
<evidence type="ECO:0000256" key="9">
    <source>
        <dbReference type="ARBA" id="ARBA00022722"/>
    </source>
</evidence>
<evidence type="ECO:0000256" key="13">
    <source>
        <dbReference type="ARBA" id="ARBA00022884"/>
    </source>
</evidence>
<evidence type="ECO:0000256" key="8">
    <source>
        <dbReference type="ARBA" id="ARBA00022490"/>
    </source>
</evidence>
<reference evidence="18" key="1">
    <citation type="journal article" date="2016" name="Nat. Genet.">
        <title>A high-quality carrot genome assembly provides new insights into carotenoid accumulation and asterid genome evolution.</title>
        <authorList>
            <person name="Iorizzo M."/>
            <person name="Ellison S."/>
            <person name="Senalik D."/>
            <person name="Zeng P."/>
            <person name="Satapoomin P."/>
            <person name="Huang J."/>
            <person name="Bowman M."/>
            <person name="Iovene M."/>
            <person name="Sanseverino W."/>
            <person name="Cavagnaro P."/>
            <person name="Yildiz M."/>
            <person name="Macko-Podgorni A."/>
            <person name="Moranska E."/>
            <person name="Grzebelus E."/>
            <person name="Grzebelus D."/>
            <person name="Ashrafi H."/>
            <person name="Zheng Z."/>
            <person name="Cheng S."/>
            <person name="Spooner D."/>
            <person name="Van Deynze A."/>
            <person name="Simon P."/>
        </authorList>
    </citation>
    <scope>NUCLEOTIDE SEQUENCE</scope>
    <source>
        <tissue evidence="18">Leaf</tissue>
    </source>
</reference>
<dbReference type="InterPro" id="IPR006941">
    <property type="entry name" value="RNase_CAF1"/>
</dbReference>
<accession>A0AAF0XPJ4</accession>
<dbReference type="Gene3D" id="3.30.420.10">
    <property type="entry name" value="Ribonuclease H-like superfamily/Ribonuclease H"/>
    <property type="match status" value="1"/>
</dbReference>
<evidence type="ECO:0000256" key="2">
    <source>
        <dbReference type="ARBA" id="ARBA00001968"/>
    </source>
</evidence>
<dbReference type="InterPro" id="IPR036397">
    <property type="entry name" value="RNaseH_sf"/>
</dbReference>
<proteinExistence type="inferred from homology"/>
<evidence type="ECO:0000256" key="17">
    <source>
        <dbReference type="ARBA" id="ARBA00025148"/>
    </source>
</evidence>
<dbReference type="InterPro" id="IPR012337">
    <property type="entry name" value="RNaseH-like_sf"/>
</dbReference>
<keyword evidence="10" id="KW-0479">Metal-binding</keyword>
<dbReference type="GO" id="GO:0046872">
    <property type="term" value="F:metal ion binding"/>
    <property type="evidence" value="ECO:0007669"/>
    <property type="project" value="UniProtKB-KW"/>
</dbReference>
<protein>
    <recommendedName>
        <fullName evidence="7">poly(A)-specific ribonuclease</fullName>
        <ecNumber evidence="7">3.1.13.4</ecNumber>
    </recommendedName>
</protein>
<keyword evidence="12" id="KW-0269">Exonuclease</keyword>
<evidence type="ECO:0000256" key="7">
    <source>
        <dbReference type="ARBA" id="ARBA00012161"/>
    </source>
</evidence>
<keyword evidence="19" id="KW-1185">Reference proteome</keyword>
<dbReference type="SUPFAM" id="SSF53098">
    <property type="entry name" value="Ribonuclease H-like"/>
    <property type="match status" value="1"/>
</dbReference>
<evidence type="ECO:0000256" key="14">
    <source>
        <dbReference type="ARBA" id="ARBA00023015"/>
    </source>
</evidence>
<comment type="cofactor">
    <cofactor evidence="2">
        <name>a divalent metal cation</name>
        <dbReference type="ChEBI" id="CHEBI:60240"/>
    </cofactor>
</comment>
<dbReference type="Pfam" id="PF04857">
    <property type="entry name" value="CAF1"/>
    <property type="match status" value="1"/>
</dbReference>
<dbReference type="AlphaFoldDB" id="A0AAF0XPJ4"/>
<dbReference type="Proteomes" id="UP000077755">
    <property type="component" value="Chromosome 7"/>
</dbReference>
<organism evidence="18 19">
    <name type="scientific">Daucus carota subsp. sativus</name>
    <name type="common">Carrot</name>
    <dbReference type="NCBI Taxonomy" id="79200"/>
    <lineage>
        <taxon>Eukaryota</taxon>
        <taxon>Viridiplantae</taxon>
        <taxon>Streptophyta</taxon>
        <taxon>Embryophyta</taxon>
        <taxon>Tracheophyta</taxon>
        <taxon>Spermatophyta</taxon>
        <taxon>Magnoliopsida</taxon>
        <taxon>eudicotyledons</taxon>
        <taxon>Gunneridae</taxon>
        <taxon>Pentapetalae</taxon>
        <taxon>asterids</taxon>
        <taxon>campanulids</taxon>
        <taxon>Apiales</taxon>
        <taxon>Apiaceae</taxon>
        <taxon>Apioideae</taxon>
        <taxon>Scandiceae</taxon>
        <taxon>Daucinae</taxon>
        <taxon>Daucus</taxon>
        <taxon>Daucus sect. Daucus</taxon>
    </lineage>
</organism>
<comment type="subunit">
    <text evidence="6">Component of the CCR4-NOT complex, at least composed of CRR4 and CAF1 proteins.</text>
</comment>
<keyword evidence="16" id="KW-0539">Nucleus</keyword>
<evidence type="ECO:0000256" key="16">
    <source>
        <dbReference type="ARBA" id="ARBA00023242"/>
    </source>
</evidence>
<dbReference type="InterPro" id="IPR039637">
    <property type="entry name" value="CNOT7/CNOT8/Pop2"/>
</dbReference>
<evidence type="ECO:0000256" key="15">
    <source>
        <dbReference type="ARBA" id="ARBA00023163"/>
    </source>
</evidence>
<evidence type="ECO:0000256" key="12">
    <source>
        <dbReference type="ARBA" id="ARBA00022839"/>
    </source>
</evidence>
<comment type="catalytic activity">
    <reaction evidence="1">
        <text>Exonucleolytic cleavage of poly(A) to 5'-AMP.</text>
        <dbReference type="EC" id="3.1.13.4"/>
    </reaction>
</comment>
<dbReference type="EMBL" id="CP093349">
    <property type="protein sequence ID" value="WOH10231.1"/>
    <property type="molecule type" value="Genomic_DNA"/>
</dbReference>
<keyword evidence="14" id="KW-0805">Transcription regulation</keyword>
<dbReference type="GO" id="GO:0030014">
    <property type="term" value="C:CCR4-NOT complex"/>
    <property type="evidence" value="ECO:0007669"/>
    <property type="project" value="InterPro"/>
</dbReference>
<evidence type="ECO:0000256" key="11">
    <source>
        <dbReference type="ARBA" id="ARBA00022801"/>
    </source>
</evidence>
<keyword evidence="15" id="KW-0804">Transcription</keyword>
<name>A0AAF0XPJ4_DAUCS</name>
<dbReference type="PANTHER" id="PTHR10797">
    <property type="entry name" value="CCR4-NOT TRANSCRIPTION COMPLEX SUBUNIT"/>
    <property type="match status" value="1"/>
</dbReference>